<evidence type="ECO:0000313" key="11">
    <source>
        <dbReference type="Proteomes" id="UP000234914"/>
    </source>
</evidence>
<dbReference type="RefSeq" id="WP_062333070.1">
    <property type="nucleotide sequence ID" value="NZ_CALTVS010000015.1"/>
</dbReference>
<evidence type="ECO:0000256" key="4">
    <source>
        <dbReference type="ARBA" id="ARBA00022759"/>
    </source>
</evidence>
<evidence type="ECO:0000256" key="2">
    <source>
        <dbReference type="ARBA" id="ARBA00022694"/>
    </source>
</evidence>
<dbReference type="Proteomes" id="UP000234914">
    <property type="component" value="Unassembled WGS sequence"/>
</dbReference>
<accession>A0A0X8K6Q7</accession>
<keyword evidence="6 7" id="KW-0694">RNA-binding</keyword>
<proteinExistence type="inferred from homology"/>
<evidence type="ECO:0000256" key="7">
    <source>
        <dbReference type="HAMAP-Rule" id="MF_00227"/>
    </source>
</evidence>
<dbReference type="PANTHER" id="PTHR33992">
    <property type="entry name" value="RIBONUCLEASE P PROTEIN COMPONENT"/>
    <property type="match status" value="1"/>
</dbReference>
<dbReference type="Proteomes" id="UP000255230">
    <property type="component" value="Unassembled WGS sequence"/>
</dbReference>
<dbReference type="InterPro" id="IPR020568">
    <property type="entry name" value="Ribosomal_Su5_D2-typ_SF"/>
</dbReference>
<keyword evidence="3 7" id="KW-0540">Nuclease</keyword>
<evidence type="ECO:0000313" key="9">
    <source>
        <dbReference type="EMBL" id="PKZ68700.1"/>
    </source>
</evidence>
<dbReference type="GO" id="GO:0030677">
    <property type="term" value="C:ribonuclease P complex"/>
    <property type="evidence" value="ECO:0007669"/>
    <property type="project" value="TreeGrafter"/>
</dbReference>
<dbReference type="Gene3D" id="3.30.230.10">
    <property type="match status" value="1"/>
</dbReference>
<organism evidence="10 12">
    <name type="scientific">Faucicola osloensis</name>
    <name type="common">Moraxella osloensis</name>
    <dbReference type="NCBI Taxonomy" id="34062"/>
    <lineage>
        <taxon>Bacteria</taxon>
        <taxon>Pseudomonadati</taxon>
        <taxon>Pseudomonadota</taxon>
        <taxon>Gammaproteobacteria</taxon>
        <taxon>Moraxellales</taxon>
        <taxon>Moraxellaceae</taxon>
        <taxon>Faucicola</taxon>
    </lineage>
</organism>
<dbReference type="GO" id="GO:0001682">
    <property type="term" value="P:tRNA 5'-leader removal"/>
    <property type="evidence" value="ECO:0007669"/>
    <property type="project" value="UniProtKB-UniRule"/>
</dbReference>
<dbReference type="PROSITE" id="PS00648">
    <property type="entry name" value="RIBONUCLEASE_P"/>
    <property type="match status" value="1"/>
</dbReference>
<comment type="subunit">
    <text evidence="7">Consists of a catalytic RNA component (M1 or rnpB) and a protein subunit.</text>
</comment>
<dbReference type="EMBL" id="UGPY01000001">
    <property type="protein sequence ID" value="STY98379.1"/>
    <property type="molecule type" value="Genomic_DNA"/>
</dbReference>
<dbReference type="GeneID" id="35778814"/>
<dbReference type="AlphaFoldDB" id="A0A0X8K6Q7"/>
<comment type="similarity">
    <text evidence="7">Belongs to the RnpA family.</text>
</comment>
<dbReference type="InterPro" id="IPR000100">
    <property type="entry name" value="RNase_P"/>
</dbReference>
<dbReference type="SUPFAM" id="SSF54211">
    <property type="entry name" value="Ribosomal protein S5 domain 2-like"/>
    <property type="match status" value="1"/>
</dbReference>
<dbReference type="GO" id="GO:0042781">
    <property type="term" value="F:3'-tRNA processing endoribonuclease activity"/>
    <property type="evidence" value="ECO:0007669"/>
    <property type="project" value="TreeGrafter"/>
</dbReference>
<evidence type="ECO:0000256" key="8">
    <source>
        <dbReference type="NCBIfam" id="TIGR00188"/>
    </source>
</evidence>
<dbReference type="EC" id="3.1.26.5" evidence="7 8"/>
<dbReference type="HAMAP" id="MF_00227">
    <property type="entry name" value="RNase_P"/>
    <property type="match status" value="1"/>
</dbReference>
<sequence>MTADKPFKFDKSQRLLTPKDFKAMSGRHTKTGEDQSQHVVMFKIHQPNLLFFVKLVLADTRKQAAVNRLGLAITKKKVKRAHERNRIKRLTREYFRLHQHQLNAQVDILLTIKQFSDDMPNEAIAQQLAMGFNLINDKIRKLKRR</sequence>
<protein>
    <recommendedName>
        <fullName evidence="7 8">Ribonuclease P protein component</fullName>
        <shortName evidence="7">RNase P protein</shortName>
        <shortName evidence="7">RNaseP protein</shortName>
        <ecNumber evidence="7 8">3.1.26.5</ecNumber>
    </recommendedName>
    <alternativeName>
        <fullName evidence="7">Protein C5</fullName>
    </alternativeName>
</protein>
<dbReference type="GO" id="GO:0004526">
    <property type="term" value="F:ribonuclease P activity"/>
    <property type="evidence" value="ECO:0007669"/>
    <property type="project" value="UniProtKB-UniRule"/>
</dbReference>
<evidence type="ECO:0000256" key="5">
    <source>
        <dbReference type="ARBA" id="ARBA00022801"/>
    </source>
</evidence>
<dbReference type="EMBL" id="PKJS01000008">
    <property type="protein sequence ID" value="PKZ68700.1"/>
    <property type="molecule type" value="Genomic_DNA"/>
</dbReference>
<reference evidence="9 11" key="1">
    <citation type="submission" date="2017-12" db="EMBL/GenBank/DDBJ databases">
        <title>Phylogenetic diversity of female urinary microbiome.</title>
        <authorList>
            <person name="Thomas-White K."/>
            <person name="Wolfe A.J."/>
        </authorList>
    </citation>
    <scope>NUCLEOTIDE SEQUENCE [LARGE SCALE GENOMIC DNA]</scope>
    <source>
        <strain evidence="9 11">UMB0416</strain>
    </source>
</reference>
<name>A0A0X8K6Q7_FAUOS</name>
<keyword evidence="4 7" id="KW-0255">Endonuclease</keyword>
<keyword evidence="5 7" id="KW-0378">Hydrolase</keyword>
<evidence type="ECO:0000313" key="12">
    <source>
        <dbReference type="Proteomes" id="UP000255230"/>
    </source>
</evidence>
<keyword evidence="12" id="KW-1185">Reference proteome</keyword>
<dbReference type="GO" id="GO:0000049">
    <property type="term" value="F:tRNA binding"/>
    <property type="evidence" value="ECO:0007669"/>
    <property type="project" value="UniProtKB-UniRule"/>
</dbReference>
<evidence type="ECO:0000313" key="10">
    <source>
        <dbReference type="EMBL" id="STY98379.1"/>
    </source>
</evidence>
<reference evidence="10 12" key="2">
    <citation type="submission" date="2018-06" db="EMBL/GenBank/DDBJ databases">
        <authorList>
            <consortium name="Pathogen Informatics"/>
            <person name="Doyle S."/>
        </authorList>
    </citation>
    <scope>NUCLEOTIDE SEQUENCE [LARGE SCALE GENOMIC DNA]</scope>
    <source>
        <strain evidence="10 12">NCTC10465</strain>
    </source>
</reference>
<dbReference type="PANTHER" id="PTHR33992:SF1">
    <property type="entry name" value="RIBONUCLEASE P PROTEIN COMPONENT"/>
    <property type="match status" value="1"/>
</dbReference>
<evidence type="ECO:0000256" key="3">
    <source>
        <dbReference type="ARBA" id="ARBA00022722"/>
    </source>
</evidence>
<dbReference type="InterPro" id="IPR020539">
    <property type="entry name" value="RNase_P_CS"/>
</dbReference>
<dbReference type="Pfam" id="PF00825">
    <property type="entry name" value="Ribonuclease_P"/>
    <property type="match status" value="1"/>
</dbReference>
<comment type="function">
    <text evidence="1 7">RNaseP catalyzes the removal of the 5'-leader sequence from pre-tRNA to produce the mature 5'-terminus. It can also cleave other RNA substrates such as 4.5S RNA. The protein component plays an auxiliary but essential role in vivo by binding to the 5'-leader sequence and broadening the substrate specificity of the ribozyme.</text>
</comment>
<gene>
    <name evidence="7 10" type="primary">rnpA</name>
    <name evidence="9" type="ORF">CYJ96_07470</name>
    <name evidence="10" type="ORF">NCTC10465_02190</name>
</gene>
<dbReference type="InterPro" id="IPR014721">
    <property type="entry name" value="Ribsml_uS5_D2-typ_fold_subgr"/>
</dbReference>
<keyword evidence="2 7" id="KW-0819">tRNA processing</keyword>
<evidence type="ECO:0000256" key="6">
    <source>
        <dbReference type="ARBA" id="ARBA00022884"/>
    </source>
</evidence>
<dbReference type="NCBIfam" id="TIGR00188">
    <property type="entry name" value="rnpA"/>
    <property type="match status" value="1"/>
</dbReference>
<comment type="catalytic activity">
    <reaction evidence="7">
        <text>Endonucleolytic cleavage of RNA, removing 5'-extranucleotides from tRNA precursor.</text>
        <dbReference type="EC" id="3.1.26.5"/>
    </reaction>
</comment>
<evidence type="ECO:0000256" key="1">
    <source>
        <dbReference type="ARBA" id="ARBA00002663"/>
    </source>
</evidence>
<dbReference type="KEGG" id="mos:AXE82_07250"/>